<dbReference type="SUPFAM" id="SSF53448">
    <property type="entry name" value="Nucleotide-diphospho-sugar transferases"/>
    <property type="match status" value="1"/>
</dbReference>
<feature type="signal peptide" evidence="2">
    <location>
        <begin position="1"/>
        <end position="17"/>
    </location>
</feature>
<sequence>MLALWLLLALGAIHCSAIPKRIWSFWHDSESVPKLVRLAMATWHHFAPDYEVTMLDLRSFAAHLESAQRLGPEDFSNMVFFADWLRLALLESHGGVWLDATLLLTAPLHFLVNDSARLSGVQLEASLFETFLIAVSSPHDVFIQRWKDTLREIFSLSESSYDQHLTQLRGRGIEPLNGAMANCDWSHASPIHSAAHALLHLFARAVNSLAAFTHYYLHPCGQRYWMHYLKTNVVFNSIIGTHGGNVLELYKKWGIHAEDSLETVSALALSLAWNSTEIVDFMRSNRSADYDVVKIRGIKLRREERILFESVRSCELGSLLCRLQRQVGASIFSEVPVPVIQLNGEAITVEVMPDMTIFDFKKQLTAREDRQREAKVEVVVEGQKLTDDHQSVTEAGIGPTTQLQALFTIHAVECSSKHDLGDSEALIVARAKASQLMSLGPIVDAYFVLYEITPDGTTPAPSRIDRLAVPLVSSPESFVLVAEGDLVEAKDLEAKPKADAEAAADELGPLPAKERTTLTTPVTELPDKEEEVKAQAERKPIKGIPAVEFRARCDLIFDKYDKDKDEILCFEELCSLMEAGGRRIEEYDAYASLCQRLGCDARLGLTRKDVYKLFEKAPQAVWEEVYRSINPLAQMVKKGADRLPETFLERPVTEFLFEDEEQFAKVHVELNAHLYYGAAEVISNEHVQAYFGKQRLELHIVAPGSYGAKDLYLWKMIITPLSGEIVPEDSLLELKATTGRFGSQKLTLKLMKSKKKRWYKVGQAATGQRI</sequence>
<dbReference type="PROSITE" id="PS50053">
    <property type="entry name" value="UBIQUITIN_2"/>
    <property type="match status" value="1"/>
</dbReference>
<accession>A0ABP0MAW6</accession>
<dbReference type="SUPFAM" id="SSF54236">
    <property type="entry name" value="Ubiquitin-like"/>
    <property type="match status" value="1"/>
</dbReference>
<dbReference type="InterPro" id="IPR008441">
    <property type="entry name" value="AfumC-like_glycosyl_Trfase"/>
</dbReference>
<keyword evidence="6" id="KW-1185">Reference proteome</keyword>
<dbReference type="InterPro" id="IPR002048">
    <property type="entry name" value="EF_hand_dom"/>
</dbReference>
<dbReference type="Gene3D" id="2.60.40.790">
    <property type="match status" value="1"/>
</dbReference>
<organism evidence="5 6">
    <name type="scientific">Durusdinium trenchii</name>
    <dbReference type="NCBI Taxonomy" id="1381693"/>
    <lineage>
        <taxon>Eukaryota</taxon>
        <taxon>Sar</taxon>
        <taxon>Alveolata</taxon>
        <taxon>Dinophyceae</taxon>
        <taxon>Suessiales</taxon>
        <taxon>Symbiodiniaceae</taxon>
        <taxon>Durusdinium</taxon>
    </lineage>
</organism>
<dbReference type="InterPro" id="IPR008978">
    <property type="entry name" value="HSP20-like_chaperone"/>
</dbReference>
<gene>
    <name evidence="5" type="ORF">SCF082_LOCUS26749</name>
</gene>
<evidence type="ECO:0000313" key="6">
    <source>
        <dbReference type="Proteomes" id="UP001642464"/>
    </source>
</evidence>
<name>A0ABP0MAW6_9DINO</name>
<evidence type="ECO:0000256" key="1">
    <source>
        <dbReference type="SAM" id="MobiDB-lite"/>
    </source>
</evidence>
<dbReference type="EMBL" id="CAXAMM010020413">
    <property type="protein sequence ID" value="CAK9047852.1"/>
    <property type="molecule type" value="Genomic_DNA"/>
</dbReference>
<dbReference type="CDD" id="cd17039">
    <property type="entry name" value="Ubl_ubiquitin_like"/>
    <property type="match status" value="1"/>
</dbReference>
<dbReference type="Pfam" id="PF05704">
    <property type="entry name" value="Caps_synth"/>
    <property type="match status" value="1"/>
</dbReference>
<evidence type="ECO:0000259" key="4">
    <source>
        <dbReference type="PROSITE" id="PS50222"/>
    </source>
</evidence>
<evidence type="ECO:0008006" key="7">
    <source>
        <dbReference type="Google" id="ProtNLM"/>
    </source>
</evidence>
<feature type="domain" description="EF-hand" evidence="4">
    <location>
        <begin position="548"/>
        <end position="583"/>
    </location>
</feature>
<feature type="chain" id="PRO_5046924951" description="EF-hand domain-containing protein" evidence="2">
    <location>
        <begin position="18"/>
        <end position="770"/>
    </location>
</feature>
<comment type="caution">
    <text evidence="5">The sequence shown here is derived from an EMBL/GenBank/DDBJ whole genome shotgun (WGS) entry which is preliminary data.</text>
</comment>
<feature type="region of interest" description="Disordered" evidence="1">
    <location>
        <begin position="498"/>
        <end position="519"/>
    </location>
</feature>
<dbReference type="InterPro" id="IPR029044">
    <property type="entry name" value="Nucleotide-diphossugar_trans"/>
</dbReference>
<proteinExistence type="predicted"/>
<protein>
    <recommendedName>
        <fullName evidence="7">EF-hand domain-containing protein</fullName>
    </recommendedName>
</protein>
<dbReference type="PANTHER" id="PTHR32385">
    <property type="entry name" value="MANNOSYL PHOSPHORYLINOSITOL CERAMIDE SYNTHASE"/>
    <property type="match status" value="1"/>
</dbReference>
<evidence type="ECO:0000313" key="5">
    <source>
        <dbReference type="EMBL" id="CAK9047852.1"/>
    </source>
</evidence>
<feature type="domain" description="Ubiquitin-like" evidence="3">
    <location>
        <begin position="335"/>
        <end position="403"/>
    </location>
</feature>
<dbReference type="PROSITE" id="PS50222">
    <property type="entry name" value="EF_HAND_2"/>
    <property type="match status" value="1"/>
</dbReference>
<keyword evidence="2" id="KW-0732">Signal</keyword>
<dbReference type="Proteomes" id="UP001642464">
    <property type="component" value="Unassembled WGS sequence"/>
</dbReference>
<reference evidence="5 6" key="1">
    <citation type="submission" date="2024-02" db="EMBL/GenBank/DDBJ databases">
        <authorList>
            <person name="Chen Y."/>
            <person name="Shah S."/>
            <person name="Dougan E. K."/>
            <person name="Thang M."/>
            <person name="Chan C."/>
        </authorList>
    </citation>
    <scope>NUCLEOTIDE SEQUENCE [LARGE SCALE GENOMIC DNA]</scope>
</reference>
<dbReference type="PANTHER" id="PTHR32385:SF15">
    <property type="entry name" value="INOSITOL PHOSPHOCERAMIDE MANNOSYLTRANSFERASE 1"/>
    <property type="match status" value="1"/>
</dbReference>
<dbReference type="Gene3D" id="3.90.550.20">
    <property type="match status" value="1"/>
</dbReference>
<dbReference type="Gene3D" id="3.10.20.90">
    <property type="entry name" value="Phosphatidylinositol 3-kinase Catalytic Subunit, Chain A, domain 1"/>
    <property type="match status" value="1"/>
</dbReference>
<dbReference type="InterPro" id="IPR029071">
    <property type="entry name" value="Ubiquitin-like_domsf"/>
</dbReference>
<dbReference type="InterPro" id="IPR000626">
    <property type="entry name" value="Ubiquitin-like_dom"/>
</dbReference>
<evidence type="ECO:0000256" key="2">
    <source>
        <dbReference type="SAM" id="SignalP"/>
    </source>
</evidence>
<evidence type="ECO:0000259" key="3">
    <source>
        <dbReference type="PROSITE" id="PS50053"/>
    </source>
</evidence>
<dbReference type="InterPro" id="IPR051706">
    <property type="entry name" value="Glycosyltransferase_domain"/>
</dbReference>